<dbReference type="Gene3D" id="2.160.20.80">
    <property type="entry name" value="E3 ubiquitin-protein ligase SopA"/>
    <property type="match status" value="1"/>
</dbReference>
<dbReference type="EMBL" id="CP054475">
    <property type="protein sequence ID" value="UXD86533.1"/>
    <property type="molecule type" value="Genomic_DNA"/>
</dbReference>
<reference evidence="2" key="1">
    <citation type="submission" date="2020-06" db="EMBL/GenBank/DDBJ databases">
        <title>Thalassolituus marinus alknpb1M-1, a hydrocarbon-degrading bacterium isolated from the deep-sea overlying water using an in-situ strategy from the South China Sea basin.</title>
        <authorList>
            <person name="Dong C."/>
            <person name="Chen Y."/>
            <person name="Shao Z."/>
        </authorList>
    </citation>
    <scope>NUCLEOTIDE SEQUENCE [LARGE SCALE GENOMIC DNA]</scope>
    <source>
        <strain evidence="2">alknpb1M-1</strain>
    </source>
</reference>
<dbReference type="Proteomes" id="UP001065322">
    <property type="component" value="Chromosome"/>
</dbReference>
<organism evidence="1 2">
    <name type="scientific">Thalassolituus hydrocarboniclasticus</name>
    <dbReference type="NCBI Taxonomy" id="2742796"/>
    <lineage>
        <taxon>Bacteria</taxon>
        <taxon>Pseudomonadati</taxon>
        <taxon>Pseudomonadota</taxon>
        <taxon>Gammaproteobacteria</taxon>
        <taxon>Oceanospirillales</taxon>
        <taxon>Oceanospirillaceae</taxon>
        <taxon>Thalassolituus</taxon>
    </lineage>
</organism>
<evidence type="ECO:0000313" key="1">
    <source>
        <dbReference type="EMBL" id="UXD86533.1"/>
    </source>
</evidence>
<dbReference type="Pfam" id="PF00805">
    <property type="entry name" value="Pentapeptide"/>
    <property type="match status" value="1"/>
</dbReference>
<dbReference type="PIRSF" id="PIRSF029688">
    <property type="entry name" value="UCP29688_pentapep"/>
    <property type="match status" value="1"/>
</dbReference>
<name>A0ABY6A6S8_9GAMM</name>
<dbReference type="PANTHER" id="PTHR14136">
    <property type="entry name" value="BTB_POZ DOMAIN-CONTAINING PROTEIN KCTD9"/>
    <property type="match status" value="1"/>
</dbReference>
<evidence type="ECO:0000313" key="2">
    <source>
        <dbReference type="Proteomes" id="UP001065322"/>
    </source>
</evidence>
<accession>A0ABY6A6S8</accession>
<protein>
    <submittedName>
        <fullName evidence="1">Pentapeptide repeat-containing protein</fullName>
    </submittedName>
</protein>
<dbReference type="PANTHER" id="PTHR14136:SF17">
    <property type="entry name" value="BTB_POZ DOMAIN-CONTAINING PROTEIN KCTD9"/>
    <property type="match status" value="1"/>
</dbReference>
<keyword evidence="2" id="KW-1185">Reference proteome</keyword>
<dbReference type="SUPFAM" id="SSF141571">
    <property type="entry name" value="Pentapeptide repeat-like"/>
    <property type="match status" value="1"/>
</dbReference>
<sequence>MPTPIISQDPMYQMLRNDDVQGFNKARESGKTCDLRACDLRGLDLRNINLKDIDLTDAYFRGADLRGIDFRGCRMDGVSLANAKISGCYFPPSIPAEEILLSVSHGTRLRDQAQ</sequence>
<gene>
    <name evidence="1" type="ORF">HUF19_03320</name>
</gene>
<proteinExistence type="predicted"/>
<dbReference type="InterPro" id="IPR051082">
    <property type="entry name" value="Pentapeptide-BTB/POZ_domain"/>
</dbReference>
<dbReference type="InterPro" id="IPR001646">
    <property type="entry name" value="5peptide_repeat"/>
</dbReference>
<dbReference type="InterPro" id="IPR016933">
    <property type="entry name" value="UCP029688_pentapep"/>
</dbReference>